<dbReference type="GO" id="GO:0000166">
    <property type="term" value="F:nucleotide binding"/>
    <property type="evidence" value="ECO:0007669"/>
    <property type="project" value="UniProtKB-KW"/>
</dbReference>
<evidence type="ECO:0000256" key="3">
    <source>
        <dbReference type="ARBA" id="ARBA00022759"/>
    </source>
</evidence>
<dbReference type="GO" id="GO:0004530">
    <property type="term" value="F:deoxyribonuclease I activity"/>
    <property type="evidence" value="ECO:0007669"/>
    <property type="project" value="TreeGrafter"/>
</dbReference>
<comment type="caution">
    <text evidence="6">The sequence shown here is derived from an EMBL/GenBank/DDBJ whole genome shotgun (WGS) entry which is preliminary data.</text>
</comment>
<evidence type="ECO:0000313" key="6">
    <source>
        <dbReference type="EMBL" id="KAK7081969.1"/>
    </source>
</evidence>
<dbReference type="GO" id="GO:0005737">
    <property type="term" value="C:cytoplasm"/>
    <property type="evidence" value="ECO:0007669"/>
    <property type="project" value="TreeGrafter"/>
</dbReference>
<dbReference type="Proteomes" id="UP001381693">
    <property type="component" value="Unassembled WGS sequence"/>
</dbReference>
<dbReference type="InterPro" id="IPR003100">
    <property type="entry name" value="PAZ_dom"/>
</dbReference>
<organism evidence="6 7">
    <name type="scientific">Halocaridina rubra</name>
    <name type="common">Hawaiian red shrimp</name>
    <dbReference type="NCBI Taxonomy" id="373956"/>
    <lineage>
        <taxon>Eukaryota</taxon>
        <taxon>Metazoa</taxon>
        <taxon>Ecdysozoa</taxon>
        <taxon>Arthropoda</taxon>
        <taxon>Crustacea</taxon>
        <taxon>Multicrustacea</taxon>
        <taxon>Malacostraca</taxon>
        <taxon>Eumalacostraca</taxon>
        <taxon>Eucarida</taxon>
        <taxon>Decapoda</taxon>
        <taxon>Pleocyemata</taxon>
        <taxon>Caridea</taxon>
        <taxon>Atyoidea</taxon>
        <taxon>Atyidae</taxon>
        <taxon>Halocaridina</taxon>
    </lineage>
</organism>
<protein>
    <submittedName>
        <fullName evidence="6">Endoribonuclease Dicer</fullName>
    </submittedName>
</protein>
<dbReference type="GO" id="GO:0005634">
    <property type="term" value="C:nucleus"/>
    <property type="evidence" value="ECO:0007669"/>
    <property type="project" value="TreeGrafter"/>
</dbReference>
<gene>
    <name evidence="6" type="primary">DICER1_2</name>
    <name evidence="6" type="ORF">SK128_021725</name>
</gene>
<sequence length="143" mass="16163">ICTHLNPQSDFPDAGFETFEKYYLTKYGIQICNLSQPLLDVDHTSGRLNLLTPRHVNRKGVALPTTSEETKRAKRENLQQKQILVPELCTIHPFPASLWRKAVCLPTILYRINALLLADQLRLCVAREVGLGLNKLPQGKMNA</sequence>
<dbReference type="SMART" id="SM00949">
    <property type="entry name" value="PAZ"/>
    <property type="match status" value="1"/>
</dbReference>
<keyword evidence="4" id="KW-0378">Hydrolase</keyword>
<dbReference type="GO" id="GO:0004525">
    <property type="term" value="F:ribonuclease III activity"/>
    <property type="evidence" value="ECO:0007669"/>
    <property type="project" value="TreeGrafter"/>
</dbReference>
<name>A0AAN9ABT2_HALRR</name>
<dbReference type="EMBL" id="JAXCGZ010004310">
    <property type="protein sequence ID" value="KAK7081969.1"/>
    <property type="molecule type" value="Genomic_DNA"/>
</dbReference>
<dbReference type="InterPro" id="IPR036085">
    <property type="entry name" value="PAZ_dom_sf"/>
</dbReference>
<dbReference type="GO" id="GO:0070578">
    <property type="term" value="C:RISC-loading complex"/>
    <property type="evidence" value="ECO:0007669"/>
    <property type="project" value="TreeGrafter"/>
</dbReference>
<evidence type="ECO:0000256" key="2">
    <source>
        <dbReference type="ARBA" id="ARBA00022741"/>
    </source>
</evidence>
<keyword evidence="1" id="KW-0540">Nuclease</keyword>
<dbReference type="AlphaFoldDB" id="A0AAN9ABT2"/>
<dbReference type="PANTHER" id="PTHR14950">
    <property type="entry name" value="DICER-RELATED"/>
    <property type="match status" value="1"/>
</dbReference>
<feature type="non-terminal residue" evidence="6">
    <location>
        <position position="1"/>
    </location>
</feature>
<evidence type="ECO:0000313" key="7">
    <source>
        <dbReference type="Proteomes" id="UP001381693"/>
    </source>
</evidence>
<reference evidence="6 7" key="1">
    <citation type="submission" date="2023-11" db="EMBL/GenBank/DDBJ databases">
        <title>Halocaridina rubra genome assembly.</title>
        <authorList>
            <person name="Smith C."/>
        </authorList>
    </citation>
    <scope>NUCLEOTIDE SEQUENCE [LARGE SCALE GENOMIC DNA]</scope>
    <source>
        <strain evidence="6">EP-1</strain>
        <tissue evidence="6">Whole</tissue>
    </source>
</reference>
<dbReference type="FunFam" id="2.170.260.10:FF:000002">
    <property type="entry name" value="Putative Endoribonuclease Dicer"/>
    <property type="match status" value="1"/>
</dbReference>
<evidence type="ECO:0000259" key="5">
    <source>
        <dbReference type="PROSITE" id="PS50821"/>
    </source>
</evidence>
<dbReference type="GO" id="GO:0031054">
    <property type="term" value="P:pre-miRNA processing"/>
    <property type="evidence" value="ECO:0007669"/>
    <property type="project" value="TreeGrafter"/>
</dbReference>
<dbReference type="GO" id="GO:0030422">
    <property type="term" value="P:siRNA processing"/>
    <property type="evidence" value="ECO:0007669"/>
    <property type="project" value="TreeGrafter"/>
</dbReference>
<dbReference type="GO" id="GO:0006309">
    <property type="term" value="P:apoptotic DNA fragmentation"/>
    <property type="evidence" value="ECO:0007669"/>
    <property type="project" value="TreeGrafter"/>
</dbReference>
<dbReference type="Gene3D" id="2.170.260.10">
    <property type="entry name" value="paz domain"/>
    <property type="match status" value="1"/>
</dbReference>
<feature type="domain" description="PAZ" evidence="5">
    <location>
        <begin position="1"/>
        <end position="93"/>
    </location>
</feature>
<dbReference type="PANTHER" id="PTHR14950:SF37">
    <property type="entry name" value="ENDORIBONUCLEASE DICER"/>
    <property type="match status" value="1"/>
</dbReference>
<proteinExistence type="predicted"/>
<accession>A0AAN9ABT2</accession>
<keyword evidence="7" id="KW-1185">Reference proteome</keyword>
<dbReference type="PROSITE" id="PS50821">
    <property type="entry name" value="PAZ"/>
    <property type="match status" value="1"/>
</dbReference>
<keyword evidence="3" id="KW-0255">Endonuclease</keyword>
<dbReference type="SUPFAM" id="SSF101690">
    <property type="entry name" value="PAZ domain"/>
    <property type="match status" value="1"/>
</dbReference>
<keyword evidence="2" id="KW-0547">Nucleotide-binding</keyword>
<dbReference type="Pfam" id="PF02170">
    <property type="entry name" value="PAZ"/>
    <property type="match status" value="1"/>
</dbReference>
<evidence type="ECO:0000256" key="4">
    <source>
        <dbReference type="ARBA" id="ARBA00022801"/>
    </source>
</evidence>
<evidence type="ECO:0000256" key="1">
    <source>
        <dbReference type="ARBA" id="ARBA00022722"/>
    </source>
</evidence>
<dbReference type="GO" id="GO:0003723">
    <property type="term" value="F:RNA binding"/>
    <property type="evidence" value="ECO:0007669"/>
    <property type="project" value="InterPro"/>
</dbReference>